<protein>
    <recommendedName>
        <fullName evidence="3">ESX-1 secretion-associated protein</fullName>
    </recommendedName>
</protein>
<comment type="caution">
    <text evidence="1">The sequence shown here is derived from an EMBL/GenBank/DDBJ whole genome shotgun (WGS) entry which is preliminary data.</text>
</comment>
<dbReference type="InterPro" id="IPR045436">
    <property type="entry name" value="DUF6507"/>
</dbReference>
<organism evidence="1 2">
    <name type="scientific">Myceligenerans crystallogenes</name>
    <dbReference type="NCBI Taxonomy" id="316335"/>
    <lineage>
        <taxon>Bacteria</taxon>
        <taxon>Bacillati</taxon>
        <taxon>Actinomycetota</taxon>
        <taxon>Actinomycetes</taxon>
        <taxon>Micrococcales</taxon>
        <taxon>Promicromonosporaceae</taxon>
        <taxon>Myceligenerans</taxon>
    </lineage>
</organism>
<gene>
    <name evidence="1" type="ORF">GCM10009751_13960</name>
</gene>
<accession>A0ABN2N8L0</accession>
<proteinExistence type="predicted"/>
<evidence type="ECO:0000313" key="2">
    <source>
        <dbReference type="Proteomes" id="UP001501094"/>
    </source>
</evidence>
<dbReference type="EMBL" id="BAAANL010000002">
    <property type="protein sequence ID" value="GAA1857715.1"/>
    <property type="molecule type" value="Genomic_DNA"/>
</dbReference>
<sequence>MSGTDGWELDPAAIQRTLQGTLTDGENLDATLAKPQETHEKVAAASPGAVPVLAALTGFFEARGRLRDDVRERVQAGVTGAATALHWYQQGDEEMAATQQALARRAASSGDLDVFQLPPGAG</sequence>
<dbReference type="Pfam" id="PF20117">
    <property type="entry name" value="DUF6507"/>
    <property type="match status" value="1"/>
</dbReference>
<keyword evidence="2" id="KW-1185">Reference proteome</keyword>
<evidence type="ECO:0008006" key="3">
    <source>
        <dbReference type="Google" id="ProtNLM"/>
    </source>
</evidence>
<name>A0ABN2N8L0_9MICO</name>
<reference evidence="1 2" key="1">
    <citation type="journal article" date="2019" name="Int. J. Syst. Evol. Microbiol.">
        <title>The Global Catalogue of Microorganisms (GCM) 10K type strain sequencing project: providing services to taxonomists for standard genome sequencing and annotation.</title>
        <authorList>
            <consortium name="The Broad Institute Genomics Platform"/>
            <consortium name="The Broad Institute Genome Sequencing Center for Infectious Disease"/>
            <person name="Wu L."/>
            <person name="Ma J."/>
        </authorList>
    </citation>
    <scope>NUCLEOTIDE SEQUENCE [LARGE SCALE GENOMIC DNA]</scope>
    <source>
        <strain evidence="1 2">JCM 14326</strain>
    </source>
</reference>
<dbReference type="RefSeq" id="WP_344100976.1">
    <property type="nucleotide sequence ID" value="NZ_BAAANL010000002.1"/>
</dbReference>
<evidence type="ECO:0000313" key="1">
    <source>
        <dbReference type="EMBL" id="GAA1857715.1"/>
    </source>
</evidence>
<dbReference type="Proteomes" id="UP001501094">
    <property type="component" value="Unassembled WGS sequence"/>
</dbReference>